<name>A0ABU4WHQ8_9BACT</name>
<feature type="binding site" evidence="13">
    <location>
        <position position="266"/>
    </location>
    <ligand>
        <name>Mg(2+)</name>
        <dbReference type="ChEBI" id="CHEBI:18420"/>
        <note>shared with beta subunit</note>
    </ligand>
</feature>
<dbReference type="SUPFAM" id="SSF55681">
    <property type="entry name" value="Class II aaRS and biotin synthetases"/>
    <property type="match status" value="1"/>
</dbReference>
<keyword evidence="8 13" id="KW-0067">ATP-binding</keyword>
<evidence type="ECO:0000259" key="14">
    <source>
        <dbReference type="PROSITE" id="PS50862"/>
    </source>
</evidence>
<evidence type="ECO:0000256" key="3">
    <source>
        <dbReference type="ARBA" id="ARBA00011209"/>
    </source>
</evidence>
<dbReference type="HAMAP" id="MF_00281">
    <property type="entry name" value="Phe_tRNA_synth_alpha1"/>
    <property type="match status" value="1"/>
</dbReference>
<keyword evidence="9 13" id="KW-0460">Magnesium</keyword>
<comment type="caution">
    <text evidence="15">The sequence shown here is derived from an EMBL/GenBank/DDBJ whole genome shotgun (WGS) entry which is preliminary data.</text>
</comment>
<dbReference type="Proteomes" id="UP001275932">
    <property type="component" value="Unassembled WGS sequence"/>
</dbReference>
<feature type="domain" description="Aminoacyl-transfer RNA synthetases class-II family profile" evidence="14">
    <location>
        <begin position="119"/>
        <end position="344"/>
    </location>
</feature>
<comment type="subcellular location">
    <subcellularLocation>
        <location evidence="1 13">Cytoplasm</location>
    </subcellularLocation>
</comment>
<dbReference type="NCBIfam" id="TIGR00468">
    <property type="entry name" value="pheS"/>
    <property type="match status" value="1"/>
</dbReference>
<dbReference type="InterPro" id="IPR004529">
    <property type="entry name" value="Phe-tRNA-synth_IIc_asu"/>
</dbReference>
<keyword evidence="11 13" id="KW-0030">Aminoacyl-tRNA synthetase</keyword>
<dbReference type="InterPro" id="IPR022911">
    <property type="entry name" value="Phe_tRNA_ligase_alpha1_bac"/>
</dbReference>
<evidence type="ECO:0000256" key="7">
    <source>
        <dbReference type="ARBA" id="ARBA00022741"/>
    </source>
</evidence>
<keyword evidence="5 13" id="KW-0436">Ligase</keyword>
<dbReference type="Gene3D" id="3.30.930.10">
    <property type="entry name" value="Bira Bifunctional Protein, Domain 2"/>
    <property type="match status" value="1"/>
</dbReference>
<keyword evidence="7 13" id="KW-0547">Nucleotide-binding</keyword>
<dbReference type="RefSeq" id="WP_370396583.1">
    <property type="nucleotide sequence ID" value="NZ_JALBUT010000003.1"/>
</dbReference>
<evidence type="ECO:0000256" key="2">
    <source>
        <dbReference type="ARBA" id="ARBA00010207"/>
    </source>
</evidence>
<evidence type="ECO:0000256" key="6">
    <source>
        <dbReference type="ARBA" id="ARBA00022723"/>
    </source>
</evidence>
<evidence type="ECO:0000313" key="16">
    <source>
        <dbReference type="Proteomes" id="UP001275932"/>
    </source>
</evidence>
<dbReference type="InterPro" id="IPR004188">
    <property type="entry name" value="Phe-tRNA_ligase_II_N"/>
</dbReference>
<dbReference type="GO" id="GO:0004826">
    <property type="term" value="F:phenylalanine-tRNA ligase activity"/>
    <property type="evidence" value="ECO:0007669"/>
    <property type="project" value="UniProtKB-EC"/>
</dbReference>
<dbReference type="EC" id="6.1.1.20" evidence="13"/>
<evidence type="ECO:0000256" key="4">
    <source>
        <dbReference type="ARBA" id="ARBA00022490"/>
    </source>
</evidence>
<comment type="cofactor">
    <cofactor evidence="13">
        <name>Mg(2+)</name>
        <dbReference type="ChEBI" id="CHEBI:18420"/>
    </cofactor>
    <text evidence="13">Binds 2 magnesium ions per tetramer.</text>
</comment>
<dbReference type="SUPFAM" id="SSF46589">
    <property type="entry name" value="tRNA-binding arm"/>
    <property type="match status" value="1"/>
</dbReference>
<comment type="subunit">
    <text evidence="3 13">Tetramer of two alpha and two beta subunits.</text>
</comment>
<dbReference type="InterPro" id="IPR010978">
    <property type="entry name" value="tRNA-bd_arm"/>
</dbReference>
<evidence type="ECO:0000256" key="12">
    <source>
        <dbReference type="ARBA" id="ARBA00049255"/>
    </source>
</evidence>
<dbReference type="InterPro" id="IPR006195">
    <property type="entry name" value="aa-tRNA-synth_II"/>
</dbReference>
<evidence type="ECO:0000256" key="5">
    <source>
        <dbReference type="ARBA" id="ARBA00022598"/>
    </source>
</evidence>
<evidence type="ECO:0000256" key="13">
    <source>
        <dbReference type="HAMAP-Rule" id="MF_00281"/>
    </source>
</evidence>
<dbReference type="CDD" id="cd00496">
    <property type="entry name" value="PheRS_alpha_core"/>
    <property type="match status" value="1"/>
</dbReference>
<dbReference type="PROSITE" id="PS50862">
    <property type="entry name" value="AA_TRNA_LIGASE_II"/>
    <property type="match status" value="1"/>
</dbReference>
<keyword evidence="10 13" id="KW-0648">Protein biosynthesis</keyword>
<proteinExistence type="inferred from homology"/>
<evidence type="ECO:0000256" key="1">
    <source>
        <dbReference type="ARBA" id="ARBA00004496"/>
    </source>
</evidence>
<keyword evidence="4 13" id="KW-0963">Cytoplasm</keyword>
<organism evidence="15 16">
    <name type="scientific">Intestinicryptomonas porci</name>
    <dbReference type="NCBI Taxonomy" id="2926320"/>
    <lineage>
        <taxon>Bacteria</taxon>
        <taxon>Pseudomonadati</taxon>
        <taxon>Verrucomicrobiota</taxon>
        <taxon>Opitutia</taxon>
        <taxon>Opitutales</taxon>
        <taxon>Intestinicryptomonaceae</taxon>
        <taxon>Intestinicryptomonas</taxon>
    </lineage>
</organism>
<keyword evidence="16" id="KW-1185">Reference proteome</keyword>
<reference evidence="15 16" key="1">
    <citation type="submission" date="2022-03" db="EMBL/GenBank/DDBJ databases">
        <title>Novel taxa within the pig intestine.</title>
        <authorList>
            <person name="Wylensek D."/>
            <person name="Bishof K."/>
            <person name="Afrizal A."/>
            <person name="Clavel T."/>
        </authorList>
    </citation>
    <scope>NUCLEOTIDE SEQUENCE [LARGE SCALE GENOMIC DNA]</scope>
    <source>
        <strain evidence="15 16">CLA-KB-P66</strain>
    </source>
</reference>
<keyword evidence="6 13" id="KW-0479">Metal-binding</keyword>
<dbReference type="Pfam" id="PF02912">
    <property type="entry name" value="Phe_tRNA-synt_N"/>
    <property type="match status" value="1"/>
</dbReference>
<evidence type="ECO:0000256" key="8">
    <source>
        <dbReference type="ARBA" id="ARBA00022840"/>
    </source>
</evidence>
<accession>A0ABU4WHQ8</accession>
<protein>
    <recommendedName>
        <fullName evidence="13">Phenylalanine--tRNA ligase alpha subunit</fullName>
        <ecNumber evidence="13">6.1.1.20</ecNumber>
    </recommendedName>
    <alternativeName>
        <fullName evidence="13">Phenylalanyl-tRNA synthetase alpha subunit</fullName>
        <shortName evidence="13">PheRS</shortName>
    </alternativeName>
</protein>
<dbReference type="EMBL" id="JALBUT010000003">
    <property type="protein sequence ID" value="MDX8415135.1"/>
    <property type="molecule type" value="Genomic_DNA"/>
</dbReference>
<comment type="similarity">
    <text evidence="2 13">Belongs to the class-II aminoacyl-tRNA synthetase family. Phe-tRNA synthetase alpha subunit type 1 subfamily.</text>
</comment>
<evidence type="ECO:0000256" key="10">
    <source>
        <dbReference type="ARBA" id="ARBA00022917"/>
    </source>
</evidence>
<dbReference type="Pfam" id="PF01409">
    <property type="entry name" value="tRNA-synt_2d"/>
    <property type="match status" value="1"/>
</dbReference>
<dbReference type="PANTHER" id="PTHR11538:SF41">
    <property type="entry name" value="PHENYLALANINE--TRNA LIGASE, MITOCHONDRIAL"/>
    <property type="match status" value="1"/>
</dbReference>
<evidence type="ECO:0000256" key="9">
    <source>
        <dbReference type="ARBA" id="ARBA00022842"/>
    </source>
</evidence>
<evidence type="ECO:0000313" key="15">
    <source>
        <dbReference type="EMBL" id="MDX8415135.1"/>
    </source>
</evidence>
<evidence type="ECO:0000256" key="11">
    <source>
        <dbReference type="ARBA" id="ARBA00023146"/>
    </source>
</evidence>
<comment type="catalytic activity">
    <reaction evidence="12 13">
        <text>tRNA(Phe) + L-phenylalanine + ATP = L-phenylalanyl-tRNA(Phe) + AMP + diphosphate + H(+)</text>
        <dbReference type="Rhea" id="RHEA:19413"/>
        <dbReference type="Rhea" id="RHEA-COMP:9668"/>
        <dbReference type="Rhea" id="RHEA-COMP:9699"/>
        <dbReference type="ChEBI" id="CHEBI:15378"/>
        <dbReference type="ChEBI" id="CHEBI:30616"/>
        <dbReference type="ChEBI" id="CHEBI:33019"/>
        <dbReference type="ChEBI" id="CHEBI:58095"/>
        <dbReference type="ChEBI" id="CHEBI:78442"/>
        <dbReference type="ChEBI" id="CHEBI:78531"/>
        <dbReference type="ChEBI" id="CHEBI:456215"/>
        <dbReference type="EC" id="6.1.1.20"/>
    </reaction>
</comment>
<gene>
    <name evidence="13 15" type="primary">pheS</name>
    <name evidence="15" type="ORF">MOX91_02940</name>
</gene>
<dbReference type="PANTHER" id="PTHR11538">
    <property type="entry name" value="PHENYLALANYL-TRNA SYNTHETASE"/>
    <property type="match status" value="1"/>
</dbReference>
<dbReference type="InterPro" id="IPR002319">
    <property type="entry name" value="Phenylalanyl-tRNA_Synthase"/>
</dbReference>
<dbReference type="InterPro" id="IPR045864">
    <property type="entry name" value="aa-tRNA-synth_II/BPL/LPL"/>
</dbReference>
<sequence>MQEKINEILSRFKAALPQAQTASEVASVSAAFVGPNGELTALMKIIPTLDAKERPVVGKLINVAKKTIEPMVAEAYARIEREKMAKNLGAKVDVSLPAPDFPKGTLHPLTQTIRKVCGIFRKIGFTVAEATDLETEWYCFDALNTPADHPARDAQDTLFMPKDAQIANVKKHSDELYLLRSHTSSVQIRAMLKEGAPIRIIAPGRAFRRDTVDATHSANFHQIECLYIDKGVQLTDLKAVLDYMFKELFGAKAKTRLRPSFFPFTEPSFEVDFMSPDMGRLSNRWIEIMGCGMVDPNVLKNVGIDPEIYSGYAFGLGVERVAMLMHSIDDIRHFYANDLRFLRQFS</sequence>